<reference evidence="1" key="1">
    <citation type="submission" date="2025-08" db="UniProtKB">
        <authorList>
            <consortium name="Ensembl"/>
        </authorList>
    </citation>
    <scope>IDENTIFICATION</scope>
</reference>
<name>A0A667FQF2_LYNCA</name>
<keyword evidence="2" id="KW-1185">Reference proteome</keyword>
<organism evidence="1 2">
    <name type="scientific">Lynx canadensis</name>
    <name type="common">Canada lynx</name>
    <name type="synonym">Felis canadensis</name>
    <dbReference type="NCBI Taxonomy" id="61383"/>
    <lineage>
        <taxon>Eukaryota</taxon>
        <taxon>Metazoa</taxon>
        <taxon>Chordata</taxon>
        <taxon>Craniata</taxon>
        <taxon>Vertebrata</taxon>
        <taxon>Euteleostomi</taxon>
        <taxon>Mammalia</taxon>
        <taxon>Eutheria</taxon>
        <taxon>Laurasiatheria</taxon>
        <taxon>Carnivora</taxon>
        <taxon>Feliformia</taxon>
        <taxon>Felidae</taxon>
        <taxon>Felinae</taxon>
        <taxon>Lynx</taxon>
    </lineage>
</organism>
<dbReference type="AlphaFoldDB" id="A0A667FQF2"/>
<reference evidence="1" key="2">
    <citation type="submission" date="2025-09" db="UniProtKB">
        <authorList>
            <consortium name="Ensembl"/>
        </authorList>
    </citation>
    <scope>IDENTIFICATION</scope>
</reference>
<evidence type="ECO:0000313" key="2">
    <source>
        <dbReference type="Proteomes" id="UP000472241"/>
    </source>
</evidence>
<accession>A0A667FQF2</accession>
<protein>
    <submittedName>
        <fullName evidence="1">Uncharacterized protein</fullName>
    </submittedName>
</protein>
<sequence>MCGRLRPRSQVSPFFLKVTEGTWPQPAGTTTSWRLGTQPLQRPPAFRAHASISAEVELRPSSSARRA</sequence>
<dbReference type="Proteomes" id="UP000472241">
    <property type="component" value="Unplaced"/>
</dbReference>
<dbReference type="Ensembl" id="ENSLCNT00005002093.1">
    <property type="protein sequence ID" value="ENSLCNP00005001824.1"/>
    <property type="gene ID" value="ENSLCNG00005001338.1"/>
</dbReference>
<proteinExistence type="predicted"/>
<evidence type="ECO:0000313" key="1">
    <source>
        <dbReference type="Ensembl" id="ENSLCNP00005001824.1"/>
    </source>
</evidence>